<dbReference type="Proteomes" id="UP000010472">
    <property type="component" value="Chromosome"/>
</dbReference>
<reference evidence="1 2" key="1">
    <citation type="submission" date="2012-06" db="EMBL/GenBank/DDBJ databases">
        <title>Finished chromosome of genome of Crinalium epipsammum PCC 9333.</title>
        <authorList>
            <consortium name="US DOE Joint Genome Institute"/>
            <person name="Gugger M."/>
            <person name="Coursin T."/>
            <person name="Rippka R."/>
            <person name="Tandeau De Marsac N."/>
            <person name="Huntemann M."/>
            <person name="Wei C.-L."/>
            <person name="Han J."/>
            <person name="Detter J.C."/>
            <person name="Han C."/>
            <person name="Tapia R."/>
            <person name="Davenport K."/>
            <person name="Daligault H."/>
            <person name="Erkkila T."/>
            <person name="Gu W."/>
            <person name="Munk A.C.C."/>
            <person name="Teshima H."/>
            <person name="Xu Y."/>
            <person name="Chain P."/>
            <person name="Chen A."/>
            <person name="Krypides N."/>
            <person name="Mavromatis K."/>
            <person name="Markowitz V."/>
            <person name="Szeto E."/>
            <person name="Ivanova N."/>
            <person name="Mikhailova N."/>
            <person name="Ovchinnikova G."/>
            <person name="Pagani I."/>
            <person name="Pati A."/>
            <person name="Goodwin L."/>
            <person name="Peters L."/>
            <person name="Pitluck S."/>
            <person name="Woyke T."/>
            <person name="Kerfeld C."/>
        </authorList>
    </citation>
    <scope>NUCLEOTIDE SEQUENCE [LARGE SCALE GENOMIC DNA]</scope>
    <source>
        <strain evidence="1 2">PCC 9333</strain>
    </source>
</reference>
<evidence type="ECO:0000313" key="1">
    <source>
        <dbReference type="EMBL" id="AFZ13211.1"/>
    </source>
</evidence>
<protein>
    <recommendedName>
        <fullName evidence="3">DUF2993 domain-containing protein</fullName>
    </recommendedName>
</protein>
<dbReference type="HOGENOM" id="CLU_085967_0_0_3"/>
<evidence type="ECO:0008006" key="3">
    <source>
        <dbReference type="Google" id="ProtNLM"/>
    </source>
</evidence>
<dbReference type="Pfam" id="PF11209">
    <property type="entry name" value="LmeA"/>
    <property type="match status" value="1"/>
</dbReference>
<gene>
    <name evidence="1" type="ORF">Cri9333_2343</name>
</gene>
<keyword evidence="2" id="KW-1185">Reference proteome</keyword>
<proteinExistence type="predicted"/>
<dbReference type="InterPro" id="IPR021373">
    <property type="entry name" value="DUF2993"/>
</dbReference>
<evidence type="ECO:0000313" key="2">
    <source>
        <dbReference type="Proteomes" id="UP000010472"/>
    </source>
</evidence>
<dbReference type="RefSeq" id="WP_015203325.1">
    <property type="nucleotide sequence ID" value="NC_019753.1"/>
</dbReference>
<accession>K9VZ26</accession>
<dbReference type="OrthoDB" id="570669at2"/>
<sequence>MELISILLSGLLIFISPAGLVIDRTAESAIRSRLEKAEQLEVRIDNAPVHQTLQGKIDRLRIAGRGLWLTKDVRIDTLELETDPLDLDLQRLRQGKPQLLLQSLKSPIQSGVRLVLTETDINQALKSPQVITRLQKLINQSLGSSASMLTKRYEFVNPRVKFLGDQRLSLQLELKQLNSNDQLSVNLETGIGVVAGSRLQLISPTASVNGKPIPSLLVQSLTARFNNKADLRTLEKYGITSRLLNLDVKSDRLDLAAFVKLDKP</sequence>
<name>K9VZ26_9CYAN</name>
<dbReference type="AlphaFoldDB" id="K9VZ26"/>
<dbReference type="EMBL" id="CP003620">
    <property type="protein sequence ID" value="AFZ13211.1"/>
    <property type="molecule type" value="Genomic_DNA"/>
</dbReference>
<organism evidence="1 2">
    <name type="scientific">Crinalium epipsammum PCC 9333</name>
    <dbReference type="NCBI Taxonomy" id="1173022"/>
    <lineage>
        <taxon>Bacteria</taxon>
        <taxon>Bacillati</taxon>
        <taxon>Cyanobacteriota</taxon>
        <taxon>Cyanophyceae</taxon>
        <taxon>Gomontiellales</taxon>
        <taxon>Gomontiellaceae</taxon>
        <taxon>Crinalium</taxon>
    </lineage>
</organism>
<dbReference type="STRING" id="1173022.Cri9333_2343"/>
<dbReference type="eggNOG" id="ENOG502ZCW3">
    <property type="taxonomic scope" value="Bacteria"/>
</dbReference>
<dbReference type="KEGG" id="cep:Cri9333_2343"/>